<gene>
    <name evidence="1" type="ORF">FHP05_12150</name>
</gene>
<accession>A0A5C8NP03</accession>
<evidence type="ECO:0000313" key="1">
    <source>
        <dbReference type="EMBL" id="TXL62551.1"/>
    </source>
</evidence>
<dbReference type="RefSeq" id="WP_147668620.1">
    <property type="nucleotide sequence ID" value="NZ_VDUW01000009.1"/>
</dbReference>
<dbReference type="Proteomes" id="UP000321574">
    <property type="component" value="Unassembled WGS sequence"/>
</dbReference>
<dbReference type="AlphaFoldDB" id="A0A5C8NP03"/>
<proteinExistence type="predicted"/>
<sequence length="85" mass="9566">MLIIDFKKLKKEAETLWIENVVADIMVSQVANNYQKTKAAASEEGFSIKEGLENNSENLASSVKGKFGKRVRETIKMEANNMDEL</sequence>
<reference evidence="1 2" key="1">
    <citation type="submission" date="2019-06" db="EMBL/GenBank/DDBJ databases">
        <title>Cerasibacillus sp. nov., isolated from maize field.</title>
        <authorList>
            <person name="Lin S.-Y."/>
            <person name="Tsai C.-F."/>
            <person name="Young C.-C."/>
        </authorList>
    </citation>
    <scope>NUCLEOTIDE SEQUENCE [LARGE SCALE GENOMIC DNA]</scope>
    <source>
        <strain evidence="1 2">CC-CFT480</strain>
    </source>
</reference>
<protein>
    <submittedName>
        <fullName evidence="1">Uncharacterized protein</fullName>
    </submittedName>
</protein>
<evidence type="ECO:0000313" key="2">
    <source>
        <dbReference type="Proteomes" id="UP000321574"/>
    </source>
</evidence>
<dbReference type="EMBL" id="VDUW01000009">
    <property type="protein sequence ID" value="TXL62551.1"/>
    <property type="molecule type" value="Genomic_DNA"/>
</dbReference>
<name>A0A5C8NP03_9BACI</name>
<dbReference type="OrthoDB" id="2190023at2"/>
<comment type="caution">
    <text evidence="1">The sequence shown here is derived from an EMBL/GenBank/DDBJ whole genome shotgun (WGS) entry which is preliminary data.</text>
</comment>
<keyword evidence="2" id="KW-1185">Reference proteome</keyword>
<organism evidence="1 2">
    <name type="scientific">Cerasibacillus terrae</name>
    <dbReference type="NCBI Taxonomy" id="2498845"/>
    <lineage>
        <taxon>Bacteria</taxon>
        <taxon>Bacillati</taxon>
        <taxon>Bacillota</taxon>
        <taxon>Bacilli</taxon>
        <taxon>Bacillales</taxon>
        <taxon>Bacillaceae</taxon>
        <taxon>Cerasibacillus</taxon>
    </lineage>
</organism>